<dbReference type="InterPro" id="IPR022761">
    <property type="entry name" value="Fumarate_lyase_N"/>
</dbReference>
<feature type="domain" description="Fumarate lyase N-terminal" evidence="3">
    <location>
        <begin position="15"/>
        <end position="301"/>
    </location>
</feature>
<gene>
    <name evidence="4" type="ORF">C8J26_3791</name>
</gene>
<dbReference type="AlphaFoldDB" id="A0A2T5GGN6"/>
<keyword evidence="5" id="KW-1185">Reference proteome</keyword>
<dbReference type="GO" id="GO:0016829">
    <property type="term" value="F:lyase activity"/>
    <property type="evidence" value="ECO:0007669"/>
    <property type="project" value="UniProtKB-ARBA"/>
</dbReference>
<comment type="caution">
    <text evidence="4">The sequence shown here is derived from an EMBL/GenBank/DDBJ whole genome shotgun (WGS) entry which is preliminary data.</text>
</comment>
<proteinExistence type="inferred from homology"/>
<dbReference type="PANTHER" id="PTHR43172:SF2">
    <property type="entry name" value="ADENYLOSUCCINATE LYASE C-TERMINAL DOMAIN-CONTAINING PROTEIN"/>
    <property type="match status" value="1"/>
</dbReference>
<dbReference type="Gene3D" id="1.20.200.10">
    <property type="entry name" value="Fumarase/aspartase (Central domain)"/>
    <property type="match status" value="1"/>
</dbReference>
<evidence type="ECO:0000313" key="4">
    <source>
        <dbReference type="EMBL" id="PTQ58490.1"/>
    </source>
</evidence>
<sequence>MTDSRMTDLLRTRPVTTPAMLAVFSDRATIAHALAFESALARAQAGTGVIPPNVAQAIADACATLNIDPAELADEAALAGTLAIPLVARLRAAVGGEAAAAVHKGATSQDVADTVLMLQARAAADLVLADLARATVALADLAAQHAETPAIGRTLLQDALPVAFGLRIAHWMAGIEDAATRLRRDVADHALLQLGGAAGSRAGLNGTGEAVAAHMAHMLGLGTGAPWHARRIGVAAIGTSLAMAIGALGKMARDVALLSQNAVGEAREPAVAGRGGSSAMAHKRNPTGCQVALSAATRAPGLAASLLGGLPQEEERGLGGWQAETPVLADLFLLAAGSAAAMADIAEGLEIDAPAIARNLAAAGIGTDIGDSAAIVRALITRQQG</sequence>
<dbReference type="GO" id="GO:0047472">
    <property type="term" value="F:3-carboxy-cis,cis-muconate cycloisomerase activity"/>
    <property type="evidence" value="ECO:0007669"/>
    <property type="project" value="UniProtKB-UniRule"/>
</dbReference>
<dbReference type="Pfam" id="PF00206">
    <property type="entry name" value="Lyase_1"/>
    <property type="match status" value="1"/>
</dbReference>
<dbReference type="Proteomes" id="UP000244189">
    <property type="component" value="Unassembled WGS sequence"/>
</dbReference>
<accession>A0A2T5GGN6</accession>
<dbReference type="GO" id="GO:0019619">
    <property type="term" value="P:3,4-dihydroxybenzoate catabolic process"/>
    <property type="evidence" value="ECO:0007669"/>
    <property type="project" value="InterPro"/>
</dbReference>
<evidence type="ECO:0000313" key="5">
    <source>
        <dbReference type="Proteomes" id="UP000244189"/>
    </source>
</evidence>
<evidence type="ECO:0000256" key="1">
    <source>
        <dbReference type="ARBA" id="ARBA00034772"/>
    </source>
</evidence>
<reference evidence="4 5" key="1">
    <citation type="submission" date="2018-04" db="EMBL/GenBank/DDBJ databases">
        <title>Genomic Encyclopedia of Type Strains, Phase III (KMG-III): the genomes of soil and plant-associated and newly described type strains.</title>
        <authorList>
            <person name="Whitman W."/>
        </authorList>
    </citation>
    <scope>NUCLEOTIDE SEQUENCE [LARGE SCALE GENOMIC DNA]</scope>
    <source>
        <strain evidence="4 5">MA101b</strain>
    </source>
</reference>
<name>A0A2T5GGN6_9SPHN</name>
<organism evidence="4 5">
    <name type="scientific">Sphingomonas aurantiaca</name>
    <dbReference type="NCBI Taxonomy" id="185949"/>
    <lineage>
        <taxon>Bacteria</taxon>
        <taxon>Pseudomonadati</taxon>
        <taxon>Pseudomonadota</taxon>
        <taxon>Alphaproteobacteria</taxon>
        <taxon>Sphingomonadales</taxon>
        <taxon>Sphingomonadaceae</taxon>
        <taxon>Sphingomonas</taxon>
    </lineage>
</organism>
<keyword evidence="4" id="KW-0413">Isomerase</keyword>
<comment type="similarity">
    <text evidence="1">Belongs to the class-II fumarase/aspartase family.</text>
</comment>
<evidence type="ECO:0000256" key="2">
    <source>
        <dbReference type="NCBIfam" id="TIGR02426"/>
    </source>
</evidence>
<dbReference type="InterPro" id="IPR000362">
    <property type="entry name" value="Fumarate_lyase_fam"/>
</dbReference>
<dbReference type="EC" id="5.5.1.2" evidence="2"/>
<dbReference type="SUPFAM" id="SSF48557">
    <property type="entry name" value="L-aspartase-like"/>
    <property type="match status" value="1"/>
</dbReference>
<dbReference type="InterPro" id="IPR012789">
    <property type="entry name" value="Protocat_PcaB-like"/>
</dbReference>
<evidence type="ECO:0000259" key="3">
    <source>
        <dbReference type="Pfam" id="PF00206"/>
    </source>
</evidence>
<dbReference type="InterPro" id="IPR020557">
    <property type="entry name" value="Fumarate_lyase_CS"/>
</dbReference>
<dbReference type="InterPro" id="IPR008948">
    <property type="entry name" value="L-Aspartase-like"/>
</dbReference>
<dbReference type="RefSeq" id="WP_244185402.1">
    <property type="nucleotide sequence ID" value="NZ_QAOG01000008.1"/>
</dbReference>
<dbReference type="NCBIfam" id="TIGR02426">
    <property type="entry name" value="protocat_pcaB"/>
    <property type="match status" value="1"/>
</dbReference>
<dbReference type="EMBL" id="QAOG01000008">
    <property type="protein sequence ID" value="PTQ58490.1"/>
    <property type="molecule type" value="Genomic_DNA"/>
</dbReference>
<dbReference type="PRINTS" id="PR00149">
    <property type="entry name" value="FUMRATELYASE"/>
</dbReference>
<protein>
    <recommendedName>
        <fullName evidence="2">3-carboxy-cis,cis-muconate cycloisomerase</fullName>
        <ecNumber evidence="2">5.5.1.2</ecNumber>
    </recommendedName>
</protein>
<dbReference type="PANTHER" id="PTHR43172">
    <property type="entry name" value="ADENYLOSUCCINATE LYASE"/>
    <property type="match status" value="1"/>
</dbReference>
<dbReference type="PROSITE" id="PS00163">
    <property type="entry name" value="FUMARATE_LYASES"/>
    <property type="match status" value="1"/>
</dbReference>